<dbReference type="Pfam" id="PF00175">
    <property type="entry name" value="NAD_binding_1"/>
    <property type="match status" value="1"/>
</dbReference>
<evidence type="ECO:0000256" key="1">
    <source>
        <dbReference type="ARBA" id="ARBA00001974"/>
    </source>
</evidence>
<keyword evidence="10" id="KW-1185">Reference proteome</keyword>
<keyword evidence="5 7" id="KW-0520">NAD</keyword>
<proteinExistence type="inferred from homology"/>
<evidence type="ECO:0000313" key="9">
    <source>
        <dbReference type="EMBL" id="KAK8775667.1"/>
    </source>
</evidence>
<name>A0AAQ4ELT2_AMBAM</name>
<dbReference type="GO" id="GO:0090524">
    <property type="term" value="F:cytochrome-b5 reductase activity, acting on NADH"/>
    <property type="evidence" value="ECO:0007669"/>
    <property type="project" value="UniProtKB-EC"/>
</dbReference>
<accession>A0AAQ4ELT2</accession>
<protein>
    <recommendedName>
        <fullName evidence="7">NADH-cytochrome b5 reductase</fullName>
        <ecNumber evidence="7">1.6.2.2</ecNumber>
    </recommendedName>
</protein>
<feature type="binding site" evidence="6">
    <location>
        <position position="136"/>
    </location>
    <ligand>
        <name>FAD</name>
        <dbReference type="ChEBI" id="CHEBI:57692"/>
    </ligand>
</feature>
<dbReference type="InterPro" id="IPR017927">
    <property type="entry name" value="FAD-bd_FR_type"/>
</dbReference>
<evidence type="ECO:0000259" key="8">
    <source>
        <dbReference type="PROSITE" id="PS51384"/>
    </source>
</evidence>
<feature type="binding site" evidence="6">
    <location>
        <position position="101"/>
    </location>
    <ligand>
        <name>FAD</name>
        <dbReference type="ChEBI" id="CHEBI:57692"/>
    </ligand>
</feature>
<dbReference type="Proteomes" id="UP001321473">
    <property type="component" value="Unassembled WGS sequence"/>
</dbReference>
<dbReference type="InterPro" id="IPR001433">
    <property type="entry name" value="OxRdtase_FAD/NAD-bd"/>
</dbReference>
<dbReference type="PRINTS" id="PR00406">
    <property type="entry name" value="CYTB5RDTASE"/>
</dbReference>
<dbReference type="InterPro" id="IPR017938">
    <property type="entry name" value="Riboflavin_synthase-like_b-brl"/>
</dbReference>
<keyword evidence="3 6" id="KW-0274">FAD</keyword>
<dbReference type="EC" id="1.6.2.2" evidence="7"/>
<feature type="binding site" evidence="6">
    <location>
        <position position="190"/>
    </location>
    <ligand>
        <name>FAD</name>
        <dbReference type="ChEBI" id="CHEBI:57692"/>
    </ligand>
</feature>
<keyword evidence="4 7" id="KW-0560">Oxidoreductase</keyword>
<dbReference type="SUPFAM" id="SSF52343">
    <property type="entry name" value="Ferredoxin reductase-like, C-terminal NADP-linked domain"/>
    <property type="match status" value="1"/>
</dbReference>
<dbReference type="CDD" id="cd06183">
    <property type="entry name" value="cyt_b5_reduct_like"/>
    <property type="match status" value="1"/>
</dbReference>
<feature type="binding site" evidence="6">
    <location>
        <position position="103"/>
    </location>
    <ligand>
        <name>FAD</name>
        <dbReference type="ChEBI" id="CHEBI:57692"/>
    </ligand>
</feature>
<dbReference type="GO" id="GO:0071949">
    <property type="term" value="F:FAD binding"/>
    <property type="evidence" value="ECO:0007669"/>
    <property type="project" value="TreeGrafter"/>
</dbReference>
<dbReference type="Gene3D" id="3.40.50.80">
    <property type="entry name" value="Nucleotide-binding domain of ferredoxin-NADP reductase (FNR) module"/>
    <property type="match status" value="1"/>
</dbReference>
<evidence type="ECO:0000256" key="4">
    <source>
        <dbReference type="ARBA" id="ARBA00023002"/>
    </source>
</evidence>
<comment type="cofactor">
    <cofactor evidence="1 6 7">
        <name>FAD</name>
        <dbReference type="ChEBI" id="CHEBI:57692"/>
    </cofactor>
</comment>
<dbReference type="Pfam" id="PF00970">
    <property type="entry name" value="FAD_binding_6"/>
    <property type="match status" value="1"/>
</dbReference>
<dbReference type="InterPro" id="IPR001709">
    <property type="entry name" value="Flavoprot_Pyr_Nucl_cyt_Rdtase"/>
</dbReference>
<dbReference type="EMBL" id="JARKHS020013847">
    <property type="protein sequence ID" value="KAK8775667.1"/>
    <property type="molecule type" value="Genomic_DNA"/>
</dbReference>
<dbReference type="PANTHER" id="PTHR19370:SF185">
    <property type="entry name" value="NADH-CYTOCHROME B5 REDUCTASE"/>
    <property type="match status" value="1"/>
</dbReference>
<feature type="binding site" evidence="6">
    <location>
        <position position="118"/>
    </location>
    <ligand>
        <name>FAD</name>
        <dbReference type="ChEBI" id="CHEBI:57692"/>
    </ligand>
</feature>
<evidence type="ECO:0000256" key="3">
    <source>
        <dbReference type="ARBA" id="ARBA00022827"/>
    </source>
</evidence>
<organism evidence="9 10">
    <name type="scientific">Amblyomma americanum</name>
    <name type="common">Lone star tick</name>
    <dbReference type="NCBI Taxonomy" id="6943"/>
    <lineage>
        <taxon>Eukaryota</taxon>
        <taxon>Metazoa</taxon>
        <taxon>Ecdysozoa</taxon>
        <taxon>Arthropoda</taxon>
        <taxon>Chelicerata</taxon>
        <taxon>Arachnida</taxon>
        <taxon>Acari</taxon>
        <taxon>Parasitiformes</taxon>
        <taxon>Ixodida</taxon>
        <taxon>Ixodoidea</taxon>
        <taxon>Ixodidae</taxon>
        <taxon>Amblyomminae</taxon>
        <taxon>Amblyomma</taxon>
    </lineage>
</organism>
<evidence type="ECO:0000313" key="10">
    <source>
        <dbReference type="Proteomes" id="UP001321473"/>
    </source>
</evidence>
<dbReference type="InterPro" id="IPR039261">
    <property type="entry name" value="FNR_nucleotide-bd"/>
</dbReference>
<gene>
    <name evidence="9" type="ORF">V5799_030985</name>
</gene>
<evidence type="ECO:0000256" key="5">
    <source>
        <dbReference type="ARBA" id="ARBA00023027"/>
    </source>
</evidence>
<dbReference type="InterPro" id="IPR001834">
    <property type="entry name" value="CBR-like"/>
</dbReference>
<comment type="similarity">
    <text evidence="7">Belongs to the flavoprotein pyridine nucleotide cytochrome reductase family.</text>
</comment>
<keyword evidence="2 6" id="KW-0285">Flavoprotein</keyword>
<feature type="binding site" evidence="6">
    <location>
        <position position="102"/>
    </location>
    <ligand>
        <name>FAD</name>
        <dbReference type="ChEBI" id="CHEBI:57692"/>
    </ligand>
</feature>
<feature type="domain" description="FAD-binding FR-type" evidence="8">
    <location>
        <begin position="49"/>
        <end position="161"/>
    </location>
</feature>
<dbReference type="InterPro" id="IPR008333">
    <property type="entry name" value="Cbr1-like_FAD-bd_dom"/>
</dbReference>
<dbReference type="Gene3D" id="2.40.30.10">
    <property type="entry name" value="Translation factors"/>
    <property type="match status" value="1"/>
</dbReference>
<dbReference type="FunFam" id="2.40.30.10:FF:000021">
    <property type="entry name" value="NADH-cytochrome b5 reductase"/>
    <property type="match status" value="1"/>
</dbReference>
<sequence>MFLLETHLVRFPRQALLLFVTASVGLLWMLARRVRSSKAAPEPLLEEPNHEYNVCLLQRTAVTRHTFLLRFALPSKKQVLGCGIGQHVYLSIRRRDRLVIRPYTPISLRHQRGTFDVIVKVYRQGSSFSFPAGGTMSQMLEHMRIGSTVQVQGPKGKFEYLGRGRFVMENGRVLCLASHLGLISAGSGVTPMLQLLRHKFADPNDVTRVLMVDVNHSEHDIIMRQELEAYARDHRRTFKLCHVLTEMPDHKADKSPVKYVEGPLTQSILEEFLPPPSSYSIMLVCGPPRLVSEVCRPALRNIGHEHLRVLVY</sequence>
<evidence type="ECO:0000256" key="6">
    <source>
        <dbReference type="PIRSR" id="PIRSR601834-1"/>
    </source>
</evidence>
<dbReference type="AlphaFoldDB" id="A0AAQ4ELT2"/>
<evidence type="ECO:0000256" key="2">
    <source>
        <dbReference type="ARBA" id="ARBA00022630"/>
    </source>
</evidence>
<dbReference type="SUPFAM" id="SSF63380">
    <property type="entry name" value="Riboflavin synthase domain-like"/>
    <property type="match status" value="1"/>
</dbReference>
<dbReference type="PRINTS" id="PR00371">
    <property type="entry name" value="FPNCR"/>
</dbReference>
<feature type="binding site" evidence="6">
    <location>
        <position position="120"/>
    </location>
    <ligand>
        <name>FAD</name>
        <dbReference type="ChEBI" id="CHEBI:57692"/>
    </ligand>
</feature>
<dbReference type="PROSITE" id="PS51384">
    <property type="entry name" value="FAD_FR"/>
    <property type="match status" value="1"/>
</dbReference>
<dbReference type="PANTHER" id="PTHR19370">
    <property type="entry name" value="NADH-CYTOCHROME B5 REDUCTASE"/>
    <property type="match status" value="1"/>
</dbReference>
<evidence type="ECO:0000256" key="7">
    <source>
        <dbReference type="RuleBase" id="RU361226"/>
    </source>
</evidence>
<comment type="caution">
    <text evidence="9">The sequence shown here is derived from an EMBL/GenBank/DDBJ whole genome shotgun (WGS) entry which is preliminary data.</text>
</comment>
<feature type="binding site" evidence="6">
    <location>
        <position position="137"/>
    </location>
    <ligand>
        <name>FAD</name>
        <dbReference type="ChEBI" id="CHEBI:57692"/>
    </ligand>
</feature>
<comment type="catalytic activity">
    <reaction evidence="7">
        <text>2 Fe(III)-[cytochrome b5] + NADH = 2 Fe(II)-[cytochrome b5] + NAD(+) + H(+)</text>
        <dbReference type="Rhea" id="RHEA:46680"/>
        <dbReference type="Rhea" id="RHEA-COMP:10438"/>
        <dbReference type="Rhea" id="RHEA-COMP:10439"/>
        <dbReference type="ChEBI" id="CHEBI:15378"/>
        <dbReference type="ChEBI" id="CHEBI:29033"/>
        <dbReference type="ChEBI" id="CHEBI:29034"/>
        <dbReference type="ChEBI" id="CHEBI:57540"/>
        <dbReference type="ChEBI" id="CHEBI:57945"/>
        <dbReference type="EC" id="1.6.2.2"/>
    </reaction>
</comment>
<reference evidence="9 10" key="1">
    <citation type="journal article" date="2023" name="Arcadia Sci">
        <title>De novo assembly of a long-read Amblyomma americanum tick genome.</title>
        <authorList>
            <person name="Chou S."/>
            <person name="Poskanzer K.E."/>
            <person name="Rollins M."/>
            <person name="Thuy-Boun P.S."/>
        </authorList>
    </citation>
    <scope>NUCLEOTIDE SEQUENCE [LARGE SCALE GENOMIC DNA]</scope>
    <source>
        <strain evidence="9">F_SG_1</strain>
        <tissue evidence="9">Salivary glands</tissue>
    </source>
</reference>